<dbReference type="EMBL" id="JAAATW010000001">
    <property type="protein sequence ID" value="NBE05942.1"/>
    <property type="molecule type" value="Genomic_DNA"/>
</dbReference>
<name>A0ABW9Y0C8_9RHOB</name>
<reference evidence="2" key="1">
    <citation type="submission" date="2020-01" db="EMBL/GenBank/DDBJ databases">
        <title>Sphingomonas sp. strain CSW-10.</title>
        <authorList>
            <person name="Chen W.-M."/>
        </authorList>
    </citation>
    <scope>NUCLEOTIDE SEQUENCE [LARGE SCALE GENOMIC DNA]</scope>
    <source>
        <strain evidence="2">CCP-1</strain>
    </source>
</reference>
<accession>A0ABW9Y0C8</accession>
<dbReference type="Proteomes" id="UP001517376">
    <property type="component" value="Unassembled WGS sequence"/>
</dbReference>
<organism evidence="1 2">
    <name type="scientific">Paragemmobacter ruber</name>
    <dbReference type="NCBI Taxonomy" id="1985673"/>
    <lineage>
        <taxon>Bacteria</taxon>
        <taxon>Pseudomonadati</taxon>
        <taxon>Pseudomonadota</taxon>
        <taxon>Alphaproteobacteria</taxon>
        <taxon>Rhodobacterales</taxon>
        <taxon>Paracoccaceae</taxon>
        <taxon>Paragemmobacter</taxon>
    </lineage>
</organism>
<keyword evidence="2" id="KW-1185">Reference proteome</keyword>
<comment type="caution">
    <text evidence="1">The sequence shown here is derived from an EMBL/GenBank/DDBJ whole genome shotgun (WGS) entry which is preliminary data.</text>
</comment>
<protein>
    <submittedName>
        <fullName evidence="1">Uncharacterized protein</fullName>
    </submittedName>
</protein>
<sequence>MGMDRLEQIMRSFGGEAMQLHAPEDRAVFRAQAGSQAEAQALAWAALPEAERVALVKAAGAVPEACGDAIPVAPARGAVRVFDFYASYPDGEKGSRLKPAGHLGRRSMERLDVFGRMEAQGRRRGRGFALTASQVGIGRMYRTLVEDRDAGAVRCASGEALMAGGSRGGTREGFTDHRLALSRRIDAMQARVEAGAALVPVRGRGAPIPARALVDAVCLEDRDLSDVLRAHGWAVTGAIVTRAVGALAAALDRMMGIGVELRSLDSDKGLRSVS</sequence>
<dbReference type="RefSeq" id="WP_161764774.1">
    <property type="nucleotide sequence ID" value="NZ_JAAATW010000001.1"/>
</dbReference>
<gene>
    <name evidence="1" type="ORF">GU920_00165</name>
</gene>
<proteinExistence type="predicted"/>
<evidence type="ECO:0000313" key="2">
    <source>
        <dbReference type="Proteomes" id="UP001517376"/>
    </source>
</evidence>
<evidence type="ECO:0000313" key="1">
    <source>
        <dbReference type="EMBL" id="NBE05942.1"/>
    </source>
</evidence>